<keyword evidence="4" id="KW-1185">Reference proteome</keyword>
<name>A0ABS4GZG2_9BACL</name>
<sequence length="214" mass="23412">MAKWLQKIEAWIGGGQGGGIGRLRTFRMLIILALIGIAIMLFNSFVNVKKVESENVGREPPQQSSKSAFQTDSTNENNPFEGIESDLEESMKEILEKIVGVGTVDVMVTVDSTEEIVVQRNVTDSQQLTDENDASGGKRHTTQFTRDGQIVTYEVSGDQTPIITKKLKPQVRGVLVVAKGAENKVVKGLIVDAVEKGLNVPAYRISVVPRKQSD</sequence>
<dbReference type="RefSeq" id="WP_209845076.1">
    <property type="nucleotide sequence ID" value="NZ_CBCRVE010000001.1"/>
</dbReference>
<gene>
    <name evidence="3" type="ORF">J2Z20_000516</name>
</gene>
<reference evidence="3 4" key="1">
    <citation type="submission" date="2021-03" db="EMBL/GenBank/DDBJ databases">
        <title>Genomic Encyclopedia of Type Strains, Phase IV (KMG-IV): sequencing the most valuable type-strain genomes for metagenomic binning, comparative biology and taxonomic classification.</title>
        <authorList>
            <person name="Goeker M."/>
        </authorList>
    </citation>
    <scope>NUCLEOTIDE SEQUENCE [LARGE SCALE GENOMIC DNA]</scope>
    <source>
        <strain evidence="3 4">DSM 23491</strain>
    </source>
</reference>
<keyword evidence="2" id="KW-0812">Transmembrane</keyword>
<dbReference type="InterPro" id="IPR014195">
    <property type="entry name" value="Spore_III_AG"/>
</dbReference>
<evidence type="ECO:0000256" key="1">
    <source>
        <dbReference type="SAM" id="MobiDB-lite"/>
    </source>
</evidence>
<keyword evidence="2" id="KW-1133">Transmembrane helix</keyword>
<keyword evidence="2" id="KW-0472">Membrane</keyword>
<feature type="transmembrane region" description="Helical" evidence="2">
    <location>
        <begin position="26"/>
        <end position="46"/>
    </location>
</feature>
<accession>A0ABS4GZG2</accession>
<organism evidence="3 4">
    <name type="scientific">Paenibacillus sediminis</name>
    <dbReference type="NCBI Taxonomy" id="664909"/>
    <lineage>
        <taxon>Bacteria</taxon>
        <taxon>Bacillati</taxon>
        <taxon>Bacillota</taxon>
        <taxon>Bacilli</taxon>
        <taxon>Bacillales</taxon>
        <taxon>Paenibacillaceae</taxon>
        <taxon>Paenibacillus</taxon>
    </lineage>
</organism>
<feature type="compositionally biased region" description="Polar residues" evidence="1">
    <location>
        <begin position="61"/>
        <end position="78"/>
    </location>
</feature>
<dbReference type="NCBIfam" id="TIGR02830">
    <property type="entry name" value="spore_III_AG"/>
    <property type="match status" value="1"/>
</dbReference>
<evidence type="ECO:0000256" key="2">
    <source>
        <dbReference type="SAM" id="Phobius"/>
    </source>
</evidence>
<feature type="region of interest" description="Disordered" evidence="1">
    <location>
        <begin position="54"/>
        <end position="82"/>
    </location>
</feature>
<evidence type="ECO:0000313" key="3">
    <source>
        <dbReference type="EMBL" id="MBP1935655.1"/>
    </source>
</evidence>
<protein>
    <submittedName>
        <fullName evidence="3">Stage III sporulation protein AG</fullName>
    </submittedName>
</protein>
<comment type="caution">
    <text evidence="3">The sequence shown here is derived from an EMBL/GenBank/DDBJ whole genome shotgun (WGS) entry which is preliminary data.</text>
</comment>
<dbReference type="EMBL" id="JAGGKP010000001">
    <property type="protein sequence ID" value="MBP1935655.1"/>
    <property type="molecule type" value="Genomic_DNA"/>
</dbReference>
<proteinExistence type="predicted"/>
<dbReference type="Proteomes" id="UP001519273">
    <property type="component" value="Unassembled WGS sequence"/>
</dbReference>
<evidence type="ECO:0000313" key="4">
    <source>
        <dbReference type="Proteomes" id="UP001519273"/>
    </source>
</evidence>